<dbReference type="SUPFAM" id="SSF53098">
    <property type="entry name" value="Ribonuclease H-like"/>
    <property type="match status" value="1"/>
</dbReference>
<dbReference type="PANTHER" id="PTHR46481:SF8">
    <property type="entry name" value="ZINC FINGER BED DOMAIN-CONTAINING PROTEIN RICESLEEPER 1-LIKE"/>
    <property type="match status" value="1"/>
</dbReference>
<dbReference type="InterPro" id="IPR012337">
    <property type="entry name" value="RNaseH-like_sf"/>
</dbReference>
<proteinExistence type="predicted"/>
<sequence length="316" mass="36330">MQPRFVIPSRMTVVRDVYKLFSDEKKKLQAEIKKQNQRVCLTTDCWTSLQNINYMCLTAHYIDVEWNLCKKVLNFCQISSHKGELVGKVIESCLHDWGIDRVLTITVDNASSNDTMIAFLKRKLNSWKGSVLGGEFMHSRCCAHIINLIVSEGLKDLHDSISAIRNAVRFIRSSPARLSKFKACAEREKIEFNGLLVLDVPTRWNSTYLMLESAIKFQNAFERYEDEDDKYLSYFGEEEGGKKKKGPPTYTDWEIAAVFVKFLKGFYNTTLKFSATLNITSNAYFHELCEMQSQLTYLSNHKGSLLSKMAASMEKK</sequence>
<dbReference type="Proteomes" id="UP001152484">
    <property type="component" value="Unassembled WGS sequence"/>
</dbReference>
<protein>
    <recommendedName>
        <fullName evidence="3">Zinc finger BED domain-containing protein RICESLEEPER 2-like</fullName>
    </recommendedName>
</protein>
<dbReference type="OrthoDB" id="1745426at2759"/>
<organism evidence="1 2">
    <name type="scientific">Cuscuta europaea</name>
    <name type="common">European dodder</name>
    <dbReference type="NCBI Taxonomy" id="41803"/>
    <lineage>
        <taxon>Eukaryota</taxon>
        <taxon>Viridiplantae</taxon>
        <taxon>Streptophyta</taxon>
        <taxon>Embryophyta</taxon>
        <taxon>Tracheophyta</taxon>
        <taxon>Spermatophyta</taxon>
        <taxon>Magnoliopsida</taxon>
        <taxon>eudicotyledons</taxon>
        <taxon>Gunneridae</taxon>
        <taxon>Pentapetalae</taxon>
        <taxon>asterids</taxon>
        <taxon>lamiids</taxon>
        <taxon>Solanales</taxon>
        <taxon>Convolvulaceae</taxon>
        <taxon>Cuscuteae</taxon>
        <taxon>Cuscuta</taxon>
        <taxon>Cuscuta subgen. Cuscuta</taxon>
    </lineage>
</organism>
<evidence type="ECO:0000313" key="2">
    <source>
        <dbReference type="Proteomes" id="UP001152484"/>
    </source>
</evidence>
<comment type="caution">
    <text evidence="1">The sequence shown here is derived from an EMBL/GenBank/DDBJ whole genome shotgun (WGS) entry which is preliminary data.</text>
</comment>
<reference evidence="1" key="1">
    <citation type="submission" date="2022-07" db="EMBL/GenBank/DDBJ databases">
        <authorList>
            <person name="Macas J."/>
            <person name="Novak P."/>
            <person name="Neumann P."/>
        </authorList>
    </citation>
    <scope>NUCLEOTIDE SEQUENCE</scope>
</reference>
<keyword evidence="2" id="KW-1185">Reference proteome</keyword>
<dbReference type="InterPro" id="IPR052035">
    <property type="entry name" value="ZnF_BED_domain_contain"/>
</dbReference>
<name>A0A9P0Z0T3_CUSEU</name>
<dbReference type="PANTHER" id="PTHR46481">
    <property type="entry name" value="ZINC FINGER BED DOMAIN-CONTAINING PROTEIN 4"/>
    <property type="match status" value="1"/>
</dbReference>
<accession>A0A9P0Z0T3</accession>
<evidence type="ECO:0000313" key="1">
    <source>
        <dbReference type="EMBL" id="CAH9082608.1"/>
    </source>
</evidence>
<dbReference type="EMBL" id="CAMAPE010000016">
    <property type="protein sequence ID" value="CAH9082608.1"/>
    <property type="molecule type" value="Genomic_DNA"/>
</dbReference>
<evidence type="ECO:0008006" key="3">
    <source>
        <dbReference type="Google" id="ProtNLM"/>
    </source>
</evidence>
<gene>
    <name evidence="1" type="ORF">CEURO_LOCUS8313</name>
</gene>
<dbReference type="AlphaFoldDB" id="A0A9P0Z0T3"/>